<evidence type="ECO:0000313" key="10">
    <source>
        <dbReference type="Proteomes" id="UP001318860"/>
    </source>
</evidence>
<dbReference type="SUPFAM" id="SSF47928">
    <property type="entry name" value="N-terminal domain of the delta subunit of the F1F0-ATP synthase"/>
    <property type="match status" value="1"/>
</dbReference>
<evidence type="ECO:0000256" key="7">
    <source>
        <dbReference type="ARBA" id="ARBA00023136"/>
    </source>
</evidence>
<sequence>MADSAASSYANALAEVARSNDTLEQTSADVEKLDKIFAEDQVIGFFTNPTIAVETKREIVDEIARSSSLSPHVANFLNILVDMKRIDVIRDIVKEYEIVYNKLTETELAVVTSVVQLEPQHLSQIAKEVQKLTGAKNVRLKTVIDPSLVAGFTIRYGSSGSKLIDMSVKKQLEEIAAELDLGDIQLAEVDEEEPTRLACWPPQEINEIGMELYPTGSSLPDCSHACGPCTPCRRVMVSFTKCSVESCPVVYRCMCKGRYYHVPSN</sequence>
<comment type="subunit">
    <text evidence="3">F-type ATPases have 2 components, CF(1) - the catalytic core - and CF(0) - the membrane proton channel. CF(1) has five subunits: alpha(3), beta(3), gamma(1), delta(1), epsilon(1). CF(0) has three main subunits: a, b and c.</text>
</comment>
<keyword evidence="4" id="KW-0813">Transport</keyword>
<dbReference type="InterPro" id="IPR026015">
    <property type="entry name" value="ATP_synth_OSCP/delta_N_sf"/>
</dbReference>
<dbReference type="PROSITE" id="PS00389">
    <property type="entry name" value="ATPASE_DELTA"/>
    <property type="match status" value="1"/>
</dbReference>
<dbReference type="Proteomes" id="UP001318860">
    <property type="component" value="Unassembled WGS sequence"/>
</dbReference>
<dbReference type="EMBL" id="JABTTQ020003506">
    <property type="protein sequence ID" value="KAK6116116.1"/>
    <property type="molecule type" value="Genomic_DNA"/>
</dbReference>
<keyword evidence="5" id="KW-0375">Hydrogen ion transport</keyword>
<keyword evidence="7" id="KW-0472">Membrane</keyword>
<accession>A0ABR0U1E0</accession>
<keyword evidence="10" id="KW-1185">Reference proteome</keyword>
<name>A0ABR0U1E0_REHGL</name>
<organism evidence="9 10">
    <name type="scientific">Rehmannia glutinosa</name>
    <name type="common">Chinese foxglove</name>
    <dbReference type="NCBI Taxonomy" id="99300"/>
    <lineage>
        <taxon>Eukaryota</taxon>
        <taxon>Viridiplantae</taxon>
        <taxon>Streptophyta</taxon>
        <taxon>Embryophyta</taxon>
        <taxon>Tracheophyta</taxon>
        <taxon>Spermatophyta</taxon>
        <taxon>Magnoliopsida</taxon>
        <taxon>eudicotyledons</taxon>
        <taxon>Gunneridae</taxon>
        <taxon>Pentapetalae</taxon>
        <taxon>asterids</taxon>
        <taxon>lamiids</taxon>
        <taxon>Lamiales</taxon>
        <taxon>Orobanchaceae</taxon>
        <taxon>Rehmannieae</taxon>
        <taxon>Rehmannia</taxon>
    </lineage>
</organism>
<dbReference type="Pfam" id="PF00213">
    <property type="entry name" value="OSCP"/>
    <property type="match status" value="1"/>
</dbReference>
<keyword evidence="8" id="KW-0066">ATP synthesis</keyword>
<evidence type="ECO:0000256" key="6">
    <source>
        <dbReference type="ARBA" id="ARBA00023065"/>
    </source>
</evidence>
<evidence type="ECO:0000256" key="1">
    <source>
        <dbReference type="ARBA" id="ARBA00004370"/>
    </source>
</evidence>
<dbReference type="PANTHER" id="PTHR11910">
    <property type="entry name" value="ATP SYNTHASE DELTA CHAIN"/>
    <property type="match status" value="1"/>
</dbReference>
<protein>
    <submittedName>
        <fullName evidence="9">Uncharacterized protein</fullName>
    </submittedName>
</protein>
<evidence type="ECO:0000256" key="5">
    <source>
        <dbReference type="ARBA" id="ARBA00022781"/>
    </source>
</evidence>
<dbReference type="Pfam" id="PF17181">
    <property type="entry name" value="EPF"/>
    <property type="match status" value="1"/>
</dbReference>
<dbReference type="Gene3D" id="1.10.520.20">
    <property type="entry name" value="N-terminal domain of the delta subunit of the F1F0-ATP synthase"/>
    <property type="match status" value="1"/>
</dbReference>
<evidence type="ECO:0000256" key="4">
    <source>
        <dbReference type="ARBA" id="ARBA00022448"/>
    </source>
</evidence>
<dbReference type="InterPro" id="IPR020781">
    <property type="entry name" value="ATPase_OSCP/d_CS"/>
</dbReference>
<dbReference type="HAMAP" id="MF_01416">
    <property type="entry name" value="ATP_synth_delta_bact"/>
    <property type="match status" value="1"/>
</dbReference>
<comment type="caution">
    <text evidence="9">The sequence shown here is derived from an EMBL/GenBank/DDBJ whole genome shotgun (WGS) entry which is preliminary data.</text>
</comment>
<evidence type="ECO:0000313" key="9">
    <source>
        <dbReference type="EMBL" id="KAK6116116.1"/>
    </source>
</evidence>
<gene>
    <name evidence="9" type="ORF">DH2020_008385</name>
</gene>
<evidence type="ECO:0000256" key="8">
    <source>
        <dbReference type="ARBA" id="ARBA00023310"/>
    </source>
</evidence>
<dbReference type="InterPro" id="IPR000711">
    <property type="entry name" value="ATPase_OSCP/dsu"/>
</dbReference>
<reference evidence="9 10" key="1">
    <citation type="journal article" date="2021" name="Comput. Struct. Biotechnol. J.">
        <title>De novo genome assembly of the potent medicinal plant Rehmannia glutinosa using nanopore technology.</title>
        <authorList>
            <person name="Ma L."/>
            <person name="Dong C."/>
            <person name="Song C."/>
            <person name="Wang X."/>
            <person name="Zheng X."/>
            <person name="Niu Y."/>
            <person name="Chen S."/>
            <person name="Feng W."/>
        </authorList>
    </citation>
    <scope>NUCLEOTIDE SEQUENCE [LARGE SCALE GENOMIC DNA]</scope>
    <source>
        <strain evidence="9">DH-2019</strain>
    </source>
</reference>
<proteinExistence type="inferred from homology"/>
<evidence type="ECO:0000256" key="2">
    <source>
        <dbReference type="ARBA" id="ARBA00007046"/>
    </source>
</evidence>
<evidence type="ECO:0000256" key="3">
    <source>
        <dbReference type="ARBA" id="ARBA00011648"/>
    </source>
</evidence>
<dbReference type="NCBIfam" id="TIGR01145">
    <property type="entry name" value="ATP_synt_delta"/>
    <property type="match status" value="1"/>
</dbReference>
<keyword evidence="6" id="KW-0406">Ion transport</keyword>
<comment type="similarity">
    <text evidence="2">Belongs to the ATPase delta chain family.</text>
</comment>
<comment type="subcellular location">
    <subcellularLocation>
        <location evidence="1">Membrane</location>
    </subcellularLocation>
</comment>
<dbReference type="PRINTS" id="PR00125">
    <property type="entry name" value="ATPASEDELTA"/>
</dbReference>